<dbReference type="SMART" id="SM00382">
    <property type="entry name" value="AAA"/>
    <property type="match status" value="1"/>
</dbReference>
<dbReference type="Gene3D" id="3.40.50.300">
    <property type="entry name" value="P-loop containing nucleotide triphosphate hydrolases"/>
    <property type="match status" value="1"/>
</dbReference>
<dbReference type="InterPro" id="IPR003593">
    <property type="entry name" value="AAA+_ATPase"/>
</dbReference>
<dbReference type="Proteomes" id="UP000579945">
    <property type="component" value="Unassembled WGS sequence"/>
</dbReference>
<evidence type="ECO:0000313" key="6">
    <source>
        <dbReference type="Proteomes" id="UP000579945"/>
    </source>
</evidence>
<dbReference type="PANTHER" id="PTHR42939:SF1">
    <property type="entry name" value="ABC TRANSPORTER ATP-BINDING PROTEIN ALBC-RELATED"/>
    <property type="match status" value="1"/>
</dbReference>
<reference evidence="5 6" key="1">
    <citation type="submission" date="2020-08" db="EMBL/GenBank/DDBJ databases">
        <title>Sequencing the genomes of 1000 actinobacteria strains.</title>
        <authorList>
            <person name="Klenk H.-P."/>
        </authorList>
    </citation>
    <scope>NUCLEOTIDE SEQUENCE [LARGE SCALE GENOMIC DNA]</scope>
    <source>
        <strain evidence="5 6">DSM 44320</strain>
    </source>
</reference>
<dbReference type="GeneID" id="95389988"/>
<dbReference type="GO" id="GO:0005524">
    <property type="term" value="F:ATP binding"/>
    <property type="evidence" value="ECO:0007669"/>
    <property type="project" value="UniProtKB-KW"/>
</dbReference>
<dbReference type="Pfam" id="PF00005">
    <property type="entry name" value="ABC_tran"/>
    <property type="match status" value="1"/>
</dbReference>
<dbReference type="EMBL" id="JACIBV010000001">
    <property type="protein sequence ID" value="MBB3727706.1"/>
    <property type="molecule type" value="Genomic_DNA"/>
</dbReference>
<evidence type="ECO:0000259" key="4">
    <source>
        <dbReference type="PROSITE" id="PS50893"/>
    </source>
</evidence>
<evidence type="ECO:0000256" key="3">
    <source>
        <dbReference type="ARBA" id="ARBA00022840"/>
    </source>
</evidence>
<comment type="caution">
    <text evidence="5">The sequence shown here is derived from an EMBL/GenBank/DDBJ whole genome shotgun (WGS) entry which is preliminary data.</text>
</comment>
<dbReference type="InterPro" id="IPR027417">
    <property type="entry name" value="P-loop_NTPase"/>
</dbReference>
<keyword evidence="3" id="KW-0067">ATP-binding</keyword>
<dbReference type="SUPFAM" id="SSF52540">
    <property type="entry name" value="P-loop containing nucleoside triphosphate hydrolases"/>
    <property type="match status" value="1"/>
</dbReference>
<dbReference type="AlphaFoldDB" id="A0A7W5V4I1"/>
<gene>
    <name evidence="5" type="ORF">FHR33_003566</name>
</gene>
<keyword evidence="1" id="KW-0813">Transport</keyword>
<evidence type="ECO:0000313" key="5">
    <source>
        <dbReference type="EMBL" id="MBB3727706.1"/>
    </source>
</evidence>
<dbReference type="InterPro" id="IPR051782">
    <property type="entry name" value="ABC_Transporter_VariousFunc"/>
</dbReference>
<keyword evidence="2" id="KW-0547">Nucleotide-binding</keyword>
<organism evidence="5 6">
    <name type="scientific">Nonomuraea dietziae</name>
    <dbReference type="NCBI Taxonomy" id="65515"/>
    <lineage>
        <taxon>Bacteria</taxon>
        <taxon>Bacillati</taxon>
        <taxon>Actinomycetota</taxon>
        <taxon>Actinomycetes</taxon>
        <taxon>Streptosporangiales</taxon>
        <taxon>Streptosporangiaceae</taxon>
        <taxon>Nonomuraea</taxon>
    </lineage>
</organism>
<dbReference type="PROSITE" id="PS50893">
    <property type="entry name" value="ABC_TRANSPORTER_2"/>
    <property type="match status" value="1"/>
</dbReference>
<evidence type="ECO:0000256" key="1">
    <source>
        <dbReference type="ARBA" id="ARBA00022448"/>
    </source>
</evidence>
<feature type="domain" description="ABC transporter" evidence="4">
    <location>
        <begin position="1"/>
        <end position="216"/>
    </location>
</feature>
<name>A0A7W5V4I1_9ACTN</name>
<dbReference type="GO" id="GO:0016887">
    <property type="term" value="F:ATP hydrolysis activity"/>
    <property type="evidence" value="ECO:0007669"/>
    <property type="project" value="InterPro"/>
</dbReference>
<accession>A0A7W5V4I1</accession>
<sequence>MRLVNVSYSYRRRAPTVLRGVEMALAPGDVAEVVGANGAGKSTLLRLMAGLARPTAGTISGRPVVVGFAPDRFPAEQPFTVTAYLTHQARIRRARFEPWIDRLGMALLMNERLRDLSKGSAHKVGLVQALMAEPGLLVLDEPFAGLDADTRAELPAIVTEVAGRGGMVVVSDHQGGLRGLPSVRRWAVLDGEVKESTGSTPPVTAAPPADVVVTVPADEVPAFMARMRGDGYQARELDRA</sequence>
<evidence type="ECO:0000256" key="2">
    <source>
        <dbReference type="ARBA" id="ARBA00022741"/>
    </source>
</evidence>
<dbReference type="RefSeq" id="WP_183648659.1">
    <property type="nucleotide sequence ID" value="NZ_BAAAXX010000147.1"/>
</dbReference>
<proteinExistence type="predicted"/>
<keyword evidence="6" id="KW-1185">Reference proteome</keyword>
<dbReference type="PANTHER" id="PTHR42939">
    <property type="entry name" value="ABC TRANSPORTER ATP-BINDING PROTEIN ALBC-RELATED"/>
    <property type="match status" value="1"/>
</dbReference>
<protein>
    <submittedName>
        <fullName evidence="5">ABC-type multidrug transport system ATPase subunit</fullName>
    </submittedName>
</protein>
<dbReference type="InterPro" id="IPR003439">
    <property type="entry name" value="ABC_transporter-like_ATP-bd"/>
</dbReference>